<protein>
    <submittedName>
        <fullName evidence="1">Uncharacterized protein</fullName>
    </submittedName>
</protein>
<organism evidence="1 2">
    <name type="scientific">Mucilaginibacter sabulilitoris</name>
    <dbReference type="NCBI Taxonomy" id="1173583"/>
    <lineage>
        <taxon>Bacteria</taxon>
        <taxon>Pseudomonadati</taxon>
        <taxon>Bacteroidota</taxon>
        <taxon>Sphingobacteriia</taxon>
        <taxon>Sphingobacteriales</taxon>
        <taxon>Sphingobacteriaceae</taxon>
        <taxon>Mucilaginibacter</taxon>
    </lineage>
</organism>
<keyword evidence="2" id="KW-1185">Reference proteome</keyword>
<dbReference type="Proteomes" id="UP001324380">
    <property type="component" value="Chromosome"/>
</dbReference>
<proteinExistence type="predicted"/>
<sequence>MPADVGHIKNNYDVVSTSYDFTNQPDSTTGDKRYQDKTHLPNVNTKAPLVSDVKQINAIP</sequence>
<evidence type="ECO:0000313" key="1">
    <source>
        <dbReference type="EMBL" id="WPU95552.1"/>
    </source>
</evidence>
<accession>A0ABZ0TR05</accession>
<dbReference type="EMBL" id="CP139558">
    <property type="protein sequence ID" value="WPU95552.1"/>
    <property type="molecule type" value="Genomic_DNA"/>
</dbReference>
<gene>
    <name evidence="1" type="ORF">SNE25_08455</name>
</gene>
<name>A0ABZ0TR05_9SPHI</name>
<dbReference type="RefSeq" id="WP_321564660.1">
    <property type="nucleotide sequence ID" value="NZ_CP139558.1"/>
</dbReference>
<evidence type="ECO:0000313" key="2">
    <source>
        <dbReference type="Proteomes" id="UP001324380"/>
    </source>
</evidence>
<reference evidence="1 2" key="1">
    <citation type="submission" date="2023-11" db="EMBL/GenBank/DDBJ databases">
        <title>Analysis of the Genomes of Mucilaginibacter gossypii cycad 4 and M. sabulilitoris SNA2: microbes with the potential for plant growth promotion.</title>
        <authorList>
            <person name="Hirsch A.M."/>
            <person name="Humm E."/>
            <person name="Rubbi M."/>
            <person name="Del Vecchio G."/>
            <person name="Ha S.M."/>
            <person name="Pellegrini M."/>
            <person name="Gunsalus R.P."/>
        </authorList>
    </citation>
    <scope>NUCLEOTIDE SEQUENCE [LARGE SCALE GENOMIC DNA]</scope>
    <source>
        <strain evidence="1 2">SNA2</strain>
    </source>
</reference>